<gene>
    <name evidence="13" type="ORF">E5288_WYG020332</name>
</gene>
<evidence type="ECO:0000256" key="5">
    <source>
        <dbReference type="ARBA" id="ARBA00022692"/>
    </source>
</evidence>
<dbReference type="Proteomes" id="UP000322234">
    <property type="component" value="Unassembled WGS sequence"/>
</dbReference>
<keyword evidence="9" id="KW-0472">Membrane</keyword>
<evidence type="ECO:0000313" key="13">
    <source>
        <dbReference type="EMBL" id="MXR00201.1"/>
    </source>
</evidence>
<evidence type="ECO:0000256" key="4">
    <source>
        <dbReference type="ARBA" id="ARBA00022679"/>
    </source>
</evidence>
<evidence type="ECO:0000256" key="9">
    <source>
        <dbReference type="ARBA" id="ARBA00023136"/>
    </source>
</evidence>
<dbReference type="PANTHER" id="PTHR12317">
    <property type="entry name" value="DIACYLGLYCEROL O-ACYLTRANSFERASE"/>
    <property type="match status" value="1"/>
</dbReference>
<organism evidence="13 14">
    <name type="scientific">Bos mutus</name>
    <name type="common">wild yak</name>
    <dbReference type="NCBI Taxonomy" id="72004"/>
    <lineage>
        <taxon>Eukaryota</taxon>
        <taxon>Metazoa</taxon>
        <taxon>Chordata</taxon>
        <taxon>Craniata</taxon>
        <taxon>Vertebrata</taxon>
        <taxon>Euteleostomi</taxon>
        <taxon>Mammalia</taxon>
        <taxon>Eutheria</taxon>
        <taxon>Laurasiatheria</taxon>
        <taxon>Artiodactyla</taxon>
        <taxon>Ruminantia</taxon>
        <taxon>Pecora</taxon>
        <taxon>Bovidae</taxon>
        <taxon>Bovinae</taxon>
        <taxon>Bos</taxon>
    </lineage>
</organism>
<dbReference type="GO" id="GO:0006651">
    <property type="term" value="P:diacylglycerol biosynthetic process"/>
    <property type="evidence" value="ECO:0007669"/>
    <property type="project" value="TreeGrafter"/>
</dbReference>
<keyword evidence="8" id="KW-0443">Lipid metabolism</keyword>
<evidence type="ECO:0000256" key="7">
    <source>
        <dbReference type="ARBA" id="ARBA00022989"/>
    </source>
</evidence>
<reference evidence="13" key="1">
    <citation type="submission" date="2019-10" db="EMBL/GenBank/DDBJ databases">
        <title>The sequence and de novo assembly of the wild yak genome.</title>
        <authorList>
            <person name="Liu Y."/>
        </authorList>
    </citation>
    <scope>NUCLEOTIDE SEQUENCE [LARGE SCALE GENOMIC DNA]</scope>
    <source>
        <strain evidence="13">WY2019</strain>
    </source>
</reference>
<evidence type="ECO:0000256" key="8">
    <source>
        <dbReference type="ARBA" id="ARBA00023098"/>
    </source>
</evidence>
<sequence>MALSIHGSILSLFISWSPRASPLLQACSRDKDPQIGISNLRTLTWGCDSTGHGGDTEEVSTESQQGAQGGHKVQPRLTRLLSLQLVKTADLHPSRNYLAGYHPHGIATVGAFTNFCTDGTGFCSLFPGIRSHLMVLNLCFWAPVFRDYIIISGMVAADKESVSHILSREGGGNLLAIVVGGVQEALDARPGGYKLVLRNRKGFIRLALMHGYWEEGSGFNWRLARIVFCWEDSTDEYTSYFGRESLNPLTVKILCW</sequence>
<dbReference type="GO" id="GO:0003846">
    <property type="term" value="F:2-acylglycerol O-acyltransferase activity"/>
    <property type="evidence" value="ECO:0007669"/>
    <property type="project" value="TreeGrafter"/>
</dbReference>
<keyword evidence="3" id="KW-0444">Lipid biosynthesis</keyword>
<evidence type="ECO:0000256" key="10">
    <source>
        <dbReference type="ARBA" id="ARBA00023315"/>
    </source>
</evidence>
<dbReference type="GO" id="GO:0019432">
    <property type="term" value="P:triglyceride biosynthetic process"/>
    <property type="evidence" value="ECO:0007669"/>
    <property type="project" value="TreeGrafter"/>
</dbReference>
<keyword evidence="12" id="KW-0732">Signal</keyword>
<accession>A0A6B0SE79</accession>
<keyword evidence="10" id="KW-0012">Acyltransferase</keyword>
<feature type="chain" id="PRO_5025513235" description="Acyltransferase" evidence="12">
    <location>
        <begin position="21"/>
        <end position="256"/>
    </location>
</feature>
<keyword evidence="14" id="KW-1185">Reference proteome</keyword>
<evidence type="ECO:0000256" key="12">
    <source>
        <dbReference type="SAM" id="SignalP"/>
    </source>
</evidence>
<dbReference type="AlphaFoldDB" id="A0A6B0SE79"/>
<keyword evidence="7" id="KW-1133">Transmembrane helix</keyword>
<comment type="similarity">
    <text evidence="2">Belongs to the diacylglycerol acyltransferase family.</text>
</comment>
<evidence type="ECO:0000256" key="11">
    <source>
        <dbReference type="SAM" id="MobiDB-lite"/>
    </source>
</evidence>
<keyword evidence="6" id="KW-0256">Endoplasmic reticulum</keyword>
<proteinExistence type="inferred from homology"/>
<feature type="signal peptide" evidence="12">
    <location>
        <begin position="1"/>
        <end position="20"/>
    </location>
</feature>
<protein>
    <recommendedName>
        <fullName evidence="15">Acyltransferase</fullName>
    </recommendedName>
</protein>
<comment type="caution">
    <text evidence="13">The sequence shown here is derived from an EMBL/GenBank/DDBJ whole genome shotgun (WGS) entry which is preliminary data.</text>
</comment>
<name>A0A6B0SE79_9CETA</name>
<comment type="subcellular location">
    <subcellularLocation>
        <location evidence="1">Endoplasmic reticulum membrane</location>
        <topology evidence="1">Multi-pass membrane protein</topology>
    </subcellularLocation>
</comment>
<dbReference type="EMBL" id="VBQZ03023546">
    <property type="protein sequence ID" value="MXR00201.1"/>
    <property type="molecule type" value="Genomic_DNA"/>
</dbReference>
<evidence type="ECO:0008006" key="15">
    <source>
        <dbReference type="Google" id="ProtNLM"/>
    </source>
</evidence>
<dbReference type="GO" id="GO:0005789">
    <property type="term" value="C:endoplasmic reticulum membrane"/>
    <property type="evidence" value="ECO:0007669"/>
    <property type="project" value="UniProtKB-SubCell"/>
</dbReference>
<keyword evidence="4" id="KW-0808">Transferase</keyword>
<evidence type="ECO:0000313" key="14">
    <source>
        <dbReference type="Proteomes" id="UP000322234"/>
    </source>
</evidence>
<keyword evidence="5" id="KW-0812">Transmembrane</keyword>
<evidence type="ECO:0000256" key="3">
    <source>
        <dbReference type="ARBA" id="ARBA00022516"/>
    </source>
</evidence>
<dbReference type="InterPro" id="IPR007130">
    <property type="entry name" value="DAGAT"/>
</dbReference>
<feature type="region of interest" description="Disordered" evidence="11">
    <location>
        <begin position="52"/>
        <end position="73"/>
    </location>
</feature>
<dbReference type="GO" id="GO:0004144">
    <property type="term" value="F:diacylglycerol O-acyltransferase activity"/>
    <property type="evidence" value="ECO:0007669"/>
    <property type="project" value="TreeGrafter"/>
</dbReference>
<dbReference type="Pfam" id="PF03982">
    <property type="entry name" value="DAGAT"/>
    <property type="match status" value="1"/>
</dbReference>
<evidence type="ECO:0000256" key="2">
    <source>
        <dbReference type="ARBA" id="ARBA00005420"/>
    </source>
</evidence>
<dbReference type="PANTHER" id="PTHR12317:SF74">
    <property type="entry name" value="2-ACYLGLYCEROL O-ACYLTRANSFERASE 2"/>
    <property type="match status" value="1"/>
</dbReference>
<evidence type="ECO:0000256" key="6">
    <source>
        <dbReference type="ARBA" id="ARBA00022824"/>
    </source>
</evidence>
<evidence type="ECO:0000256" key="1">
    <source>
        <dbReference type="ARBA" id="ARBA00004477"/>
    </source>
</evidence>